<sequence>MKAVISTIGITKKQQLLKDFPLESIHQQEFEWYWIDFNCPTAEEESLLDSFFHFHPLAIEDCLMRLQRPKLDFYDDFHFFVIHRLNELSLAAEEVNIFTSNKYIVTFHKNPVPEIEKVQKLLESQPKNWERGTVYLTYQTIDKIVDSYFPLVYKIEDHLNALEGELTYQSNVNAMKIVFEFRSDLLDLRRAILPMRDLLYRVLNSYRFSLNKSERAYFGDIYDHLLKLTEMVESNRELTADMRDSYMAMSSSRMNGIMMTLTIVSTIFIPLTFIAGVYGMNFDNMPELHGQYSYFIVLGIMIIVVIAMLTIFKHKGWFKLFKP</sequence>
<dbReference type="GO" id="GO:0015095">
    <property type="term" value="F:magnesium ion transmembrane transporter activity"/>
    <property type="evidence" value="ECO:0007669"/>
    <property type="project" value="UniProtKB-UniRule"/>
</dbReference>
<evidence type="ECO:0000256" key="8">
    <source>
        <dbReference type="RuleBase" id="RU362010"/>
    </source>
</evidence>
<dbReference type="EMBL" id="CP000817">
    <property type="protein sequence ID" value="ACA42099.1"/>
    <property type="molecule type" value="Genomic_DNA"/>
</dbReference>
<evidence type="ECO:0000256" key="5">
    <source>
        <dbReference type="ARBA" id="ARBA00022692"/>
    </source>
</evidence>
<feature type="transmembrane region" description="Helical" evidence="8">
    <location>
        <begin position="292"/>
        <end position="312"/>
    </location>
</feature>
<gene>
    <name evidence="8 9" type="primary">corA</name>
    <name evidence="9" type="ordered locus">Bsph_4655</name>
</gene>
<dbReference type="Gene3D" id="3.30.460.20">
    <property type="entry name" value="CorA soluble domain-like"/>
    <property type="match status" value="1"/>
</dbReference>
<keyword evidence="6 8" id="KW-1133">Transmembrane helix</keyword>
<dbReference type="InterPro" id="IPR004488">
    <property type="entry name" value="Mg/Co-transport_prot_CorA"/>
</dbReference>
<dbReference type="AlphaFoldDB" id="B1HNN6"/>
<evidence type="ECO:0000256" key="2">
    <source>
        <dbReference type="ARBA" id="ARBA00009765"/>
    </source>
</evidence>
<dbReference type="PANTHER" id="PTHR46494">
    <property type="entry name" value="CORA FAMILY METAL ION TRANSPORTER (EUROFUNG)"/>
    <property type="match status" value="1"/>
</dbReference>
<keyword evidence="4 8" id="KW-1003">Cell membrane</keyword>
<keyword evidence="8" id="KW-0406">Ion transport</keyword>
<dbReference type="GO" id="GO:0015087">
    <property type="term" value="F:cobalt ion transmembrane transporter activity"/>
    <property type="evidence" value="ECO:0007669"/>
    <property type="project" value="UniProtKB-UniRule"/>
</dbReference>
<protein>
    <recommendedName>
        <fullName evidence="8">Magnesium transport protein CorA</fullName>
    </recommendedName>
</protein>
<dbReference type="Proteomes" id="UP000002164">
    <property type="component" value="Chromosome"/>
</dbReference>
<comment type="function">
    <text evidence="8">Mediates influx of magnesium ions.</text>
</comment>
<dbReference type="InterPro" id="IPR045861">
    <property type="entry name" value="CorA_cytoplasmic_dom"/>
</dbReference>
<feature type="transmembrane region" description="Helical" evidence="8">
    <location>
        <begin position="257"/>
        <end position="280"/>
    </location>
</feature>
<reference evidence="9 10" key="1">
    <citation type="journal article" date="2008" name="J. Bacteriol.">
        <title>Complete genome sequence of the mosquitocidal bacterium Bacillus sphaericus C3-41 and comparison with those of closely related Bacillus species.</title>
        <authorList>
            <person name="Hu X."/>
            <person name="Fan W."/>
            <person name="Han B."/>
            <person name="Liu H."/>
            <person name="Zheng D."/>
            <person name="Li Q."/>
            <person name="Dong W."/>
            <person name="Yan J."/>
            <person name="Gao M."/>
            <person name="Berry C."/>
            <person name="Yuan Z."/>
        </authorList>
    </citation>
    <scope>NUCLEOTIDE SEQUENCE [LARGE SCALE GENOMIC DNA]</scope>
    <source>
        <strain evidence="9 10">C3-41</strain>
    </source>
</reference>
<evidence type="ECO:0000256" key="1">
    <source>
        <dbReference type="ARBA" id="ARBA00004651"/>
    </source>
</evidence>
<dbReference type="GO" id="GO:0005886">
    <property type="term" value="C:plasma membrane"/>
    <property type="evidence" value="ECO:0007669"/>
    <property type="project" value="UniProtKB-SubCell"/>
</dbReference>
<evidence type="ECO:0000256" key="6">
    <source>
        <dbReference type="ARBA" id="ARBA00022989"/>
    </source>
</evidence>
<dbReference type="EnsemblBacteria" id="ACA42099">
    <property type="protein sequence ID" value="ACA42099"/>
    <property type="gene ID" value="Bsph_4655"/>
</dbReference>
<accession>B1HNN6</accession>
<evidence type="ECO:0000313" key="9">
    <source>
        <dbReference type="EMBL" id="ACA42099.1"/>
    </source>
</evidence>
<dbReference type="FunFam" id="1.20.58.340:FF:000012">
    <property type="entry name" value="Magnesium transport protein CorA"/>
    <property type="match status" value="1"/>
</dbReference>
<organism evidence="9 10">
    <name type="scientific">Lysinibacillus sphaericus (strain C3-41)</name>
    <dbReference type="NCBI Taxonomy" id="444177"/>
    <lineage>
        <taxon>Bacteria</taxon>
        <taxon>Bacillati</taxon>
        <taxon>Bacillota</taxon>
        <taxon>Bacilli</taxon>
        <taxon>Bacillales</taxon>
        <taxon>Bacillaceae</taxon>
        <taxon>Lysinibacillus</taxon>
    </lineage>
</organism>
<keyword evidence="3 8" id="KW-0813">Transport</keyword>
<evidence type="ECO:0000256" key="7">
    <source>
        <dbReference type="ARBA" id="ARBA00023136"/>
    </source>
</evidence>
<name>B1HNN6_LYSSC</name>
<dbReference type="PANTHER" id="PTHR46494:SF1">
    <property type="entry name" value="CORA FAMILY METAL ION TRANSPORTER (EUROFUNG)"/>
    <property type="match status" value="1"/>
</dbReference>
<dbReference type="SUPFAM" id="SSF143865">
    <property type="entry name" value="CorA soluble domain-like"/>
    <property type="match status" value="1"/>
</dbReference>
<proteinExistence type="inferred from homology"/>
<dbReference type="Gene3D" id="1.20.58.340">
    <property type="entry name" value="Magnesium transport protein CorA, transmembrane region"/>
    <property type="match status" value="2"/>
</dbReference>
<dbReference type="InterPro" id="IPR002523">
    <property type="entry name" value="MgTranspt_CorA/ZnTranspt_ZntB"/>
</dbReference>
<evidence type="ECO:0000256" key="4">
    <source>
        <dbReference type="ARBA" id="ARBA00022475"/>
    </source>
</evidence>
<dbReference type="GO" id="GO:0050897">
    <property type="term" value="F:cobalt ion binding"/>
    <property type="evidence" value="ECO:0007669"/>
    <property type="project" value="TreeGrafter"/>
</dbReference>
<dbReference type="SUPFAM" id="SSF144083">
    <property type="entry name" value="Magnesium transport protein CorA, transmembrane region"/>
    <property type="match status" value="1"/>
</dbReference>
<dbReference type="Pfam" id="PF01544">
    <property type="entry name" value="CorA"/>
    <property type="match status" value="1"/>
</dbReference>
<evidence type="ECO:0000256" key="3">
    <source>
        <dbReference type="ARBA" id="ARBA00022448"/>
    </source>
</evidence>
<dbReference type="GO" id="GO:0000287">
    <property type="term" value="F:magnesium ion binding"/>
    <property type="evidence" value="ECO:0007669"/>
    <property type="project" value="TreeGrafter"/>
</dbReference>
<comment type="subcellular location">
    <subcellularLocation>
        <location evidence="1">Cell membrane</location>
        <topology evidence="1">Multi-pass membrane protein</topology>
    </subcellularLocation>
    <subcellularLocation>
        <location evidence="8">Membrane</location>
        <topology evidence="8">Multi-pass membrane protein</topology>
    </subcellularLocation>
</comment>
<evidence type="ECO:0000313" key="10">
    <source>
        <dbReference type="Proteomes" id="UP000002164"/>
    </source>
</evidence>
<comment type="similarity">
    <text evidence="2 8">Belongs to the CorA metal ion transporter (MIT) (TC 1.A.35) family.</text>
</comment>
<keyword evidence="5 8" id="KW-0812">Transmembrane</keyword>
<keyword evidence="7 8" id="KW-0472">Membrane</keyword>
<dbReference type="InterPro" id="IPR045863">
    <property type="entry name" value="CorA_TM1_TM2"/>
</dbReference>
<dbReference type="NCBIfam" id="TIGR00383">
    <property type="entry name" value="corA"/>
    <property type="match status" value="1"/>
</dbReference>
<dbReference type="KEGG" id="lsp:Bsph_4655"/>
<dbReference type="HOGENOM" id="CLU_007127_0_0_9"/>
<dbReference type="CDD" id="cd12831">
    <property type="entry name" value="TmCorA-like_u2"/>
    <property type="match status" value="1"/>
</dbReference>
<keyword evidence="8" id="KW-0460">Magnesium</keyword>